<dbReference type="EMBL" id="CAFAAG010000109">
    <property type="protein sequence ID" value="CAB4799348.1"/>
    <property type="molecule type" value="Genomic_DNA"/>
</dbReference>
<feature type="domain" description="Endonuclease/exonuclease/phosphatase" evidence="1">
    <location>
        <begin position="200"/>
        <end position="282"/>
    </location>
</feature>
<dbReference type="GO" id="GO:0003824">
    <property type="term" value="F:catalytic activity"/>
    <property type="evidence" value="ECO:0007669"/>
    <property type="project" value="InterPro"/>
</dbReference>
<dbReference type="InterPro" id="IPR036691">
    <property type="entry name" value="Endo/exonu/phosph_ase_sf"/>
</dbReference>
<name>A0A6J6XVX5_9ZZZZ</name>
<dbReference type="Gene3D" id="3.60.10.10">
    <property type="entry name" value="Endonuclease/exonuclease/phosphatase"/>
    <property type="match status" value="1"/>
</dbReference>
<dbReference type="GO" id="GO:0016020">
    <property type="term" value="C:membrane"/>
    <property type="evidence" value="ECO:0007669"/>
    <property type="project" value="GOC"/>
</dbReference>
<dbReference type="SUPFAM" id="SSF56219">
    <property type="entry name" value="DNase I-like"/>
    <property type="match status" value="1"/>
</dbReference>
<evidence type="ECO:0000259" key="1">
    <source>
        <dbReference type="Pfam" id="PF03372"/>
    </source>
</evidence>
<dbReference type="GO" id="GO:0006506">
    <property type="term" value="P:GPI anchor biosynthetic process"/>
    <property type="evidence" value="ECO:0007669"/>
    <property type="project" value="TreeGrafter"/>
</dbReference>
<dbReference type="PANTHER" id="PTHR14859">
    <property type="entry name" value="CALCOFLUOR WHITE HYPERSENSITIVE PROTEIN PRECURSOR"/>
    <property type="match status" value="1"/>
</dbReference>
<organism evidence="2">
    <name type="scientific">freshwater metagenome</name>
    <dbReference type="NCBI Taxonomy" id="449393"/>
    <lineage>
        <taxon>unclassified sequences</taxon>
        <taxon>metagenomes</taxon>
        <taxon>ecological metagenomes</taxon>
    </lineage>
</organism>
<feature type="domain" description="Endonuclease/exonuclease/phosphatase" evidence="1">
    <location>
        <begin position="12"/>
        <end position="119"/>
    </location>
</feature>
<evidence type="ECO:0000313" key="2">
    <source>
        <dbReference type="EMBL" id="CAB4799348.1"/>
    </source>
</evidence>
<dbReference type="InterPro" id="IPR051916">
    <property type="entry name" value="GPI-anchor_lipid_remodeler"/>
</dbReference>
<dbReference type="InterPro" id="IPR005135">
    <property type="entry name" value="Endo/exonuclease/phosphatase"/>
</dbReference>
<dbReference type="AlphaFoldDB" id="A0A6J6XVX5"/>
<dbReference type="PANTHER" id="PTHR14859:SF15">
    <property type="entry name" value="ENDONUCLEASE_EXONUCLEASE_PHOSPHATASE DOMAIN-CONTAINING PROTEIN"/>
    <property type="match status" value="1"/>
</dbReference>
<reference evidence="2" key="1">
    <citation type="submission" date="2020-05" db="EMBL/GenBank/DDBJ databases">
        <authorList>
            <person name="Chiriac C."/>
            <person name="Salcher M."/>
            <person name="Ghai R."/>
            <person name="Kavagutti S V."/>
        </authorList>
    </citation>
    <scope>NUCLEOTIDE SEQUENCE</scope>
</reference>
<accession>A0A6J6XVX5</accession>
<protein>
    <submittedName>
        <fullName evidence="2">Unannotated protein</fullName>
    </submittedName>
</protein>
<dbReference type="Pfam" id="PF03372">
    <property type="entry name" value="Exo_endo_phos"/>
    <property type="match status" value="2"/>
</dbReference>
<sequence>MLSNMSLLSVVSYNIQYSLGADNQYDLPRAIEPIRKADIICLQEIDRNWRRTNMADQFAEIQQLLPDRYCVFGPSIDVDASAIDTDGTVINRRRQGGQMIASRFPIVSSRVIHMPKDDTGINMNMWSVALEAVIATPERQIRVINLHLTDVTETNRITQIESLLKQCAAATIEGGAWNGDEGDDEYREHWQMNDIVPQMPEEIILTGDFNDEPESHVIKLVSNAGFRDTWSLTAETAASTATFKKNPEQGTDRDLRIDFVFTSPHFETVSAYIDGVTDASDHQPVWATIR</sequence>
<proteinExistence type="predicted"/>
<gene>
    <name evidence="2" type="ORF">UFOPK2975_01170</name>
</gene>